<organism evidence="2 3">
    <name type="scientific">Trueperella abortisuis</name>
    <dbReference type="NCBI Taxonomy" id="445930"/>
    <lineage>
        <taxon>Bacteria</taxon>
        <taxon>Bacillati</taxon>
        <taxon>Actinomycetota</taxon>
        <taxon>Actinomycetes</taxon>
        <taxon>Actinomycetales</taxon>
        <taxon>Actinomycetaceae</taxon>
        <taxon>Trueperella</taxon>
    </lineage>
</organism>
<reference evidence="2 3" key="1">
    <citation type="submission" date="2023-07" db="EMBL/GenBank/DDBJ databases">
        <title>Sequencing the genomes of 1000 actinobacteria strains.</title>
        <authorList>
            <person name="Klenk H.-P."/>
        </authorList>
    </citation>
    <scope>NUCLEOTIDE SEQUENCE [LARGE SCALE GENOMIC DNA]</scope>
    <source>
        <strain evidence="2 3">DSM 19515</strain>
    </source>
</reference>
<protein>
    <submittedName>
        <fullName evidence="2">Uncharacterized protein</fullName>
    </submittedName>
</protein>
<evidence type="ECO:0000256" key="1">
    <source>
        <dbReference type="SAM" id="MobiDB-lite"/>
    </source>
</evidence>
<comment type="caution">
    <text evidence="2">The sequence shown here is derived from an EMBL/GenBank/DDBJ whole genome shotgun (WGS) entry which is preliminary data.</text>
</comment>
<dbReference type="Proteomes" id="UP001230145">
    <property type="component" value="Unassembled WGS sequence"/>
</dbReference>
<gene>
    <name evidence="2" type="ORF">J2S45_001475</name>
</gene>
<name>A0ABT9PJ98_9ACTO</name>
<keyword evidence="3" id="KW-1185">Reference proteome</keyword>
<sequence length="217" mass="23437">MTTRDVTSPSSNTQAVQGQKPALAQSGDNSVQINQVATLNLFQMASGSGKEIAFPSCLSAECYHLIVGEVEYSNLHGSITLRSDRVLSTGSTVEQLVARFAALTKEAIDELRTFPVLVAAENDNYGSASEEQIARIGFLTDVRILRSGIRVECFAIDTVPQQVINDLLKELDLWGNSRFNELNQTHWALKNVDLLGVLGAASAPMKGLAKALWGGRS</sequence>
<proteinExistence type="predicted"/>
<feature type="region of interest" description="Disordered" evidence="1">
    <location>
        <begin position="1"/>
        <end position="27"/>
    </location>
</feature>
<evidence type="ECO:0000313" key="2">
    <source>
        <dbReference type="EMBL" id="MDP9832796.1"/>
    </source>
</evidence>
<feature type="compositionally biased region" description="Polar residues" evidence="1">
    <location>
        <begin position="1"/>
        <end position="17"/>
    </location>
</feature>
<dbReference type="EMBL" id="JAUSQL010000001">
    <property type="protein sequence ID" value="MDP9832796.1"/>
    <property type="molecule type" value="Genomic_DNA"/>
</dbReference>
<accession>A0ABT9PJ98</accession>
<evidence type="ECO:0000313" key="3">
    <source>
        <dbReference type="Proteomes" id="UP001230145"/>
    </source>
</evidence>
<dbReference type="RefSeq" id="WP_278787573.1">
    <property type="nucleotide sequence ID" value="NZ_JAUSQL010000001.1"/>
</dbReference>